<dbReference type="Proteomes" id="UP001251528">
    <property type="component" value="Unassembled WGS sequence"/>
</dbReference>
<gene>
    <name evidence="3" type="ORF">QQS21_011787</name>
</gene>
<dbReference type="InterPro" id="IPR036265">
    <property type="entry name" value="HIT-like_sf"/>
</dbReference>
<comment type="caution">
    <text evidence="1">Lacks conserved residue(s) required for the propagation of feature annotation.</text>
</comment>
<dbReference type="AlphaFoldDB" id="A0AAJ0CDI3"/>
<evidence type="ECO:0000256" key="1">
    <source>
        <dbReference type="PROSITE-ProRule" id="PRU00464"/>
    </source>
</evidence>
<name>A0AAJ0CDI3_9HYPO</name>
<dbReference type="InterPro" id="IPR001310">
    <property type="entry name" value="Histidine_triad_HIT"/>
</dbReference>
<dbReference type="Pfam" id="PF01230">
    <property type="entry name" value="HIT"/>
    <property type="match status" value="1"/>
</dbReference>
<protein>
    <recommendedName>
        <fullName evidence="2">HIT domain-containing protein</fullName>
    </recommendedName>
</protein>
<keyword evidence="4" id="KW-1185">Reference proteome</keyword>
<proteinExistence type="predicted"/>
<dbReference type="PANTHER" id="PTHR46648">
    <property type="entry name" value="HIT FAMILY PROTEIN 1"/>
    <property type="match status" value="1"/>
</dbReference>
<dbReference type="Gene3D" id="3.30.428.10">
    <property type="entry name" value="HIT-like"/>
    <property type="match status" value="1"/>
</dbReference>
<dbReference type="PANTHER" id="PTHR46648:SF1">
    <property type="entry name" value="ADENOSINE 5'-MONOPHOSPHORAMIDASE HNT1"/>
    <property type="match status" value="1"/>
</dbReference>
<evidence type="ECO:0000259" key="2">
    <source>
        <dbReference type="PROSITE" id="PS51084"/>
    </source>
</evidence>
<organism evidence="3 4">
    <name type="scientific">Conoideocrella luteorostrata</name>
    <dbReference type="NCBI Taxonomy" id="1105319"/>
    <lineage>
        <taxon>Eukaryota</taxon>
        <taxon>Fungi</taxon>
        <taxon>Dikarya</taxon>
        <taxon>Ascomycota</taxon>
        <taxon>Pezizomycotina</taxon>
        <taxon>Sordariomycetes</taxon>
        <taxon>Hypocreomycetidae</taxon>
        <taxon>Hypocreales</taxon>
        <taxon>Clavicipitaceae</taxon>
        <taxon>Conoideocrella</taxon>
    </lineage>
</organism>
<feature type="domain" description="HIT" evidence="2">
    <location>
        <begin position="36"/>
        <end position="143"/>
    </location>
</feature>
<dbReference type="PROSITE" id="PS51084">
    <property type="entry name" value="HIT_2"/>
    <property type="match status" value="1"/>
</dbReference>
<dbReference type="InterPro" id="IPR011146">
    <property type="entry name" value="HIT-like"/>
</dbReference>
<accession>A0AAJ0CDI3</accession>
<comment type="caution">
    <text evidence="3">The sequence shown here is derived from an EMBL/GenBank/DDBJ whole genome shotgun (WGS) entry which is preliminary data.</text>
</comment>
<dbReference type="GO" id="GO:0003824">
    <property type="term" value="F:catalytic activity"/>
    <property type="evidence" value="ECO:0007669"/>
    <property type="project" value="InterPro"/>
</dbReference>
<dbReference type="SUPFAM" id="SSF54197">
    <property type="entry name" value="HIT-like"/>
    <property type="match status" value="1"/>
</dbReference>
<reference evidence="3" key="1">
    <citation type="submission" date="2023-06" db="EMBL/GenBank/DDBJ databases">
        <title>Conoideocrella luteorostrata (Hypocreales: Clavicipitaceae), a potential biocontrol fungus for elongate hemlock scale in United States Christmas tree production areas.</title>
        <authorList>
            <person name="Barrett H."/>
            <person name="Lovett B."/>
            <person name="Macias A.M."/>
            <person name="Stajich J.E."/>
            <person name="Kasson M.T."/>
        </authorList>
    </citation>
    <scope>NUCLEOTIDE SEQUENCE</scope>
    <source>
        <strain evidence="3">ARSEF 14590</strain>
    </source>
</reference>
<evidence type="ECO:0000313" key="3">
    <source>
        <dbReference type="EMBL" id="KAK2590537.1"/>
    </source>
</evidence>
<dbReference type="EMBL" id="JASWJB010000426">
    <property type="protein sequence ID" value="KAK2590537.1"/>
    <property type="molecule type" value="Genomic_DNA"/>
</dbReference>
<sequence>MAADKLDGICSMIQAVSGLSTPFSYRFEGTEKDTNLFARIIRGKLQPWRVWENDHHVAFLTPFANTPGFTVLVPRKHLSSDIFSIDQGPFAELMEAAHHVAGLLKRAFQTSQCGMIFEGFEIDYAHIKLIPIHSEEHTGDSNLSAGVRIKIAATFEETYQGYVTSLDGPLFKDFESLTRATRNIRRTYPAKSVKPPRSWTSPSSHALSVLQEPWYRHLFVVQDALFHISVTFFHRQLDYKHCFVPMTTDAVSSPMGLGSDCWNIAAKHTTRARISSRGHPSATLFIRVS</sequence>
<evidence type="ECO:0000313" key="4">
    <source>
        <dbReference type="Proteomes" id="UP001251528"/>
    </source>
</evidence>